<dbReference type="InterPro" id="IPR036388">
    <property type="entry name" value="WH-like_DNA-bd_sf"/>
</dbReference>
<dbReference type="Gene3D" id="3.30.450.40">
    <property type="match status" value="1"/>
</dbReference>
<sequence>MPTDREEPDGGPSEARRGVQSVETAAAVLYALSGLGRASQLGDVARAAGIAPAKAHRYLIGLIAAGLAEQEPSGVYRLGTGAMRIGLSALRQMDVVALSGEYLESIRDQTGFSAFCAVFGDGGATVVRQSEALDAVVVNVRPGSILPLATSATGRVVCAFGSPLPVVRRLAAEHGIDVAGAEQLRSTIAVGVATKGMVQIEGLLLPGISAVAAPVFDDRGSLAGVLTTLGPSAAFDAALAGPVAGAVRKAAKGLSLRLGYSSDSAQ</sequence>
<evidence type="ECO:0000259" key="4">
    <source>
        <dbReference type="PROSITE" id="PS51077"/>
    </source>
</evidence>
<dbReference type="SMART" id="SM00346">
    <property type="entry name" value="HTH_ICLR"/>
    <property type="match status" value="1"/>
</dbReference>
<evidence type="ECO:0000313" key="7">
    <source>
        <dbReference type="Proteomes" id="UP000476332"/>
    </source>
</evidence>
<dbReference type="GO" id="GO:0045892">
    <property type="term" value="P:negative regulation of DNA-templated transcription"/>
    <property type="evidence" value="ECO:0007669"/>
    <property type="project" value="TreeGrafter"/>
</dbReference>
<accession>A0A6L9MGT0</accession>
<dbReference type="Pfam" id="PF01614">
    <property type="entry name" value="IclR_C"/>
    <property type="match status" value="1"/>
</dbReference>
<proteinExistence type="predicted"/>
<dbReference type="InterPro" id="IPR014757">
    <property type="entry name" value="Tscrpt_reg_IclR_C"/>
</dbReference>
<keyword evidence="2" id="KW-0238">DNA-binding</keyword>
<dbReference type="AlphaFoldDB" id="A0A6L9MGT0"/>
<feature type="domain" description="HTH iclR-type" evidence="4">
    <location>
        <begin position="19"/>
        <end position="80"/>
    </location>
</feature>
<dbReference type="PANTHER" id="PTHR30136:SF8">
    <property type="entry name" value="TRANSCRIPTIONAL REGULATORY PROTEIN"/>
    <property type="match status" value="1"/>
</dbReference>
<dbReference type="EMBL" id="JAAAMJ010000005">
    <property type="protein sequence ID" value="NDV87019.1"/>
    <property type="molecule type" value="Genomic_DNA"/>
</dbReference>
<evidence type="ECO:0000256" key="3">
    <source>
        <dbReference type="ARBA" id="ARBA00023163"/>
    </source>
</evidence>
<dbReference type="InterPro" id="IPR036390">
    <property type="entry name" value="WH_DNA-bd_sf"/>
</dbReference>
<dbReference type="PROSITE" id="PS51078">
    <property type="entry name" value="ICLR_ED"/>
    <property type="match status" value="1"/>
</dbReference>
<evidence type="ECO:0000256" key="1">
    <source>
        <dbReference type="ARBA" id="ARBA00023015"/>
    </source>
</evidence>
<organism evidence="6 7">
    <name type="scientific">Aurantimonas aggregata</name>
    <dbReference type="NCBI Taxonomy" id="2047720"/>
    <lineage>
        <taxon>Bacteria</taxon>
        <taxon>Pseudomonadati</taxon>
        <taxon>Pseudomonadota</taxon>
        <taxon>Alphaproteobacteria</taxon>
        <taxon>Hyphomicrobiales</taxon>
        <taxon>Aurantimonadaceae</taxon>
        <taxon>Aurantimonas</taxon>
    </lineage>
</organism>
<reference evidence="6 7" key="1">
    <citation type="submission" date="2020-01" db="EMBL/GenBank/DDBJ databases">
        <title>Genomes of bacteria type strains.</title>
        <authorList>
            <person name="Chen J."/>
            <person name="Zhu S."/>
            <person name="Chen J."/>
        </authorList>
    </citation>
    <scope>NUCLEOTIDE SEQUENCE [LARGE SCALE GENOMIC DNA]</scope>
    <source>
        <strain evidence="6 7">KCTC 52919</strain>
    </source>
</reference>
<gene>
    <name evidence="6" type="ORF">GTW51_09925</name>
</gene>
<dbReference type="Gene3D" id="1.10.10.10">
    <property type="entry name" value="Winged helix-like DNA-binding domain superfamily/Winged helix DNA-binding domain"/>
    <property type="match status" value="1"/>
</dbReference>
<evidence type="ECO:0000256" key="2">
    <source>
        <dbReference type="ARBA" id="ARBA00023125"/>
    </source>
</evidence>
<dbReference type="RefSeq" id="WP_163043757.1">
    <property type="nucleotide sequence ID" value="NZ_JAAAMJ010000005.1"/>
</dbReference>
<dbReference type="Proteomes" id="UP000476332">
    <property type="component" value="Unassembled WGS sequence"/>
</dbReference>
<dbReference type="GO" id="GO:0003700">
    <property type="term" value="F:DNA-binding transcription factor activity"/>
    <property type="evidence" value="ECO:0007669"/>
    <property type="project" value="TreeGrafter"/>
</dbReference>
<feature type="domain" description="IclR-ED" evidence="5">
    <location>
        <begin position="81"/>
        <end position="260"/>
    </location>
</feature>
<dbReference type="PROSITE" id="PS51077">
    <property type="entry name" value="HTH_ICLR"/>
    <property type="match status" value="1"/>
</dbReference>
<dbReference type="InterPro" id="IPR005471">
    <property type="entry name" value="Tscrpt_reg_IclR_N"/>
</dbReference>
<dbReference type="PANTHER" id="PTHR30136">
    <property type="entry name" value="HELIX-TURN-HELIX TRANSCRIPTIONAL REGULATOR, ICLR FAMILY"/>
    <property type="match status" value="1"/>
</dbReference>
<keyword evidence="3" id="KW-0804">Transcription</keyword>
<dbReference type="SUPFAM" id="SSF46785">
    <property type="entry name" value="Winged helix' DNA-binding domain"/>
    <property type="match status" value="1"/>
</dbReference>
<keyword evidence="7" id="KW-1185">Reference proteome</keyword>
<dbReference type="InterPro" id="IPR050707">
    <property type="entry name" value="HTH_MetabolicPath_Reg"/>
</dbReference>
<evidence type="ECO:0000313" key="6">
    <source>
        <dbReference type="EMBL" id="NDV87019.1"/>
    </source>
</evidence>
<dbReference type="InterPro" id="IPR029016">
    <property type="entry name" value="GAF-like_dom_sf"/>
</dbReference>
<protein>
    <submittedName>
        <fullName evidence="6">Helix-turn-helix domain-containing protein</fullName>
    </submittedName>
</protein>
<dbReference type="SUPFAM" id="SSF55781">
    <property type="entry name" value="GAF domain-like"/>
    <property type="match status" value="1"/>
</dbReference>
<dbReference type="GO" id="GO:0003677">
    <property type="term" value="F:DNA binding"/>
    <property type="evidence" value="ECO:0007669"/>
    <property type="project" value="UniProtKB-KW"/>
</dbReference>
<keyword evidence="1" id="KW-0805">Transcription regulation</keyword>
<dbReference type="Pfam" id="PF09339">
    <property type="entry name" value="HTH_IclR"/>
    <property type="match status" value="1"/>
</dbReference>
<name>A0A6L9MGT0_9HYPH</name>
<evidence type="ECO:0000259" key="5">
    <source>
        <dbReference type="PROSITE" id="PS51078"/>
    </source>
</evidence>
<comment type="caution">
    <text evidence="6">The sequence shown here is derived from an EMBL/GenBank/DDBJ whole genome shotgun (WGS) entry which is preliminary data.</text>
</comment>